<dbReference type="EMBL" id="LAZR01070035">
    <property type="protein sequence ID" value="KKK46093.1"/>
    <property type="molecule type" value="Genomic_DNA"/>
</dbReference>
<feature type="compositionally biased region" description="Acidic residues" evidence="1">
    <location>
        <begin position="60"/>
        <end position="71"/>
    </location>
</feature>
<sequence>MDYFAEQTDDDGNVTYVRVESVEVTDEQMFADPRYKKVQDSDIKRRKKIRALNAQVKELEVDDPPEDDTEETEKPTPPTMTSQEIIDAAIAAIDKRDVDARTVATARTTELAAIMEKHKLKKEALPLLEQSNDPEAAAELLGRSAYGFEDTD</sequence>
<evidence type="ECO:0000313" key="2">
    <source>
        <dbReference type="EMBL" id="KKK46093.1"/>
    </source>
</evidence>
<reference evidence="2" key="1">
    <citation type="journal article" date="2015" name="Nature">
        <title>Complex archaea that bridge the gap between prokaryotes and eukaryotes.</title>
        <authorList>
            <person name="Spang A."/>
            <person name="Saw J.H."/>
            <person name="Jorgensen S.L."/>
            <person name="Zaremba-Niedzwiedzka K."/>
            <person name="Martijn J."/>
            <person name="Lind A.E."/>
            <person name="van Eijk R."/>
            <person name="Schleper C."/>
            <person name="Guy L."/>
            <person name="Ettema T.J."/>
        </authorList>
    </citation>
    <scope>NUCLEOTIDE SEQUENCE</scope>
</reference>
<feature type="region of interest" description="Disordered" evidence="1">
    <location>
        <begin position="127"/>
        <end position="152"/>
    </location>
</feature>
<proteinExistence type="predicted"/>
<comment type="caution">
    <text evidence="2">The sequence shown here is derived from an EMBL/GenBank/DDBJ whole genome shotgun (WGS) entry which is preliminary data.</text>
</comment>
<protein>
    <submittedName>
        <fullName evidence="2">Uncharacterized protein</fullName>
    </submittedName>
</protein>
<organism evidence="2">
    <name type="scientific">marine sediment metagenome</name>
    <dbReference type="NCBI Taxonomy" id="412755"/>
    <lineage>
        <taxon>unclassified sequences</taxon>
        <taxon>metagenomes</taxon>
        <taxon>ecological metagenomes</taxon>
    </lineage>
</organism>
<accession>A0A0F8VP29</accession>
<feature type="region of interest" description="Disordered" evidence="1">
    <location>
        <begin position="55"/>
        <end position="81"/>
    </location>
</feature>
<gene>
    <name evidence="2" type="ORF">LCGC14_3164410</name>
</gene>
<evidence type="ECO:0000256" key="1">
    <source>
        <dbReference type="SAM" id="MobiDB-lite"/>
    </source>
</evidence>
<dbReference type="AlphaFoldDB" id="A0A0F8VP29"/>
<name>A0A0F8VP29_9ZZZZ</name>
<feature type="non-terminal residue" evidence="2">
    <location>
        <position position="152"/>
    </location>
</feature>